<dbReference type="SUPFAM" id="SSF56281">
    <property type="entry name" value="Metallo-hydrolase/oxidoreductase"/>
    <property type="match status" value="1"/>
</dbReference>
<dbReference type="Pfam" id="PF00753">
    <property type="entry name" value="Lactamase_B"/>
    <property type="match status" value="1"/>
</dbReference>
<dbReference type="EMBL" id="SUMC01000012">
    <property type="protein sequence ID" value="TKA10768.1"/>
    <property type="molecule type" value="Genomic_DNA"/>
</dbReference>
<dbReference type="Gene3D" id="3.60.15.10">
    <property type="entry name" value="Ribonuclease Z/Hydroxyacylglutathione hydrolase-like"/>
    <property type="match status" value="1"/>
</dbReference>
<sequence>MTYSGEVKVGGVPDVHELTDLIITKVAVGPMSNNAYLLRCRDTDQQLLIDAANDPDTLAEVIGADGLASVVTTHQHGDHWQALRSVVDATGARTYAGRYDAEGIPVPTDVLVDDGDTIRVGRVELTARHLIGHTPGSIALVYDDPHGHPHLFTGDCLFPGGLGNTRGEATAFASLFEGVRAKLFDALPDETWVYPGHGDDTTLGAERPHLDEWRERGW</sequence>
<dbReference type="GO" id="GO:0016787">
    <property type="term" value="F:hydrolase activity"/>
    <property type="evidence" value="ECO:0007669"/>
    <property type="project" value="UniProtKB-KW"/>
</dbReference>
<evidence type="ECO:0000313" key="3">
    <source>
        <dbReference type="Proteomes" id="UP000305778"/>
    </source>
</evidence>
<gene>
    <name evidence="2" type="ORF">FCI23_15865</name>
</gene>
<dbReference type="Proteomes" id="UP000305778">
    <property type="component" value="Unassembled WGS sequence"/>
</dbReference>
<name>A0A4U0SNJ9_9ACTN</name>
<keyword evidence="2" id="KW-0378">Hydrolase</keyword>
<dbReference type="AlphaFoldDB" id="A0A4U0SNJ9"/>
<evidence type="ECO:0000259" key="1">
    <source>
        <dbReference type="SMART" id="SM00849"/>
    </source>
</evidence>
<comment type="caution">
    <text evidence="2">The sequence shown here is derived from an EMBL/GenBank/DDBJ whole genome shotgun (WGS) entry which is preliminary data.</text>
</comment>
<organism evidence="2 3">
    <name type="scientific">Actinacidiphila oryziradicis</name>
    <dbReference type="NCBI Taxonomy" id="2571141"/>
    <lineage>
        <taxon>Bacteria</taxon>
        <taxon>Bacillati</taxon>
        <taxon>Actinomycetota</taxon>
        <taxon>Actinomycetes</taxon>
        <taxon>Kitasatosporales</taxon>
        <taxon>Streptomycetaceae</taxon>
        <taxon>Actinacidiphila</taxon>
    </lineage>
</organism>
<keyword evidence="3" id="KW-1185">Reference proteome</keyword>
<dbReference type="RefSeq" id="WP_136724530.1">
    <property type="nucleotide sequence ID" value="NZ_SUMC01000012.1"/>
</dbReference>
<dbReference type="OrthoDB" id="2971563at2"/>
<protein>
    <submittedName>
        <fullName evidence="2">MBL fold metallo-hydrolase</fullName>
    </submittedName>
</protein>
<dbReference type="InterPro" id="IPR036866">
    <property type="entry name" value="RibonucZ/Hydroxyglut_hydro"/>
</dbReference>
<dbReference type="SMART" id="SM00849">
    <property type="entry name" value="Lactamase_B"/>
    <property type="match status" value="1"/>
</dbReference>
<accession>A0A4U0SNJ9</accession>
<dbReference type="InterPro" id="IPR051453">
    <property type="entry name" value="MBL_Glyoxalase_II"/>
</dbReference>
<proteinExistence type="predicted"/>
<dbReference type="InterPro" id="IPR001279">
    <property type="entry name" value="Metallo-B-lactamas"/>
</dbReference>
<evidence type="ECO:0000313" key="2">
    <source>
        <dbReference type="EMBL" id="TKA10768.1"/>
    </source>
</evidence>
<dbReference type="CDD" id="cd06262">
    <property type="entry name" value="metallo-hydrolase-like_MBL-fold"/>
    <property type="match status" value="1"/>
</dbReference>
<feature type="domain" description="Metallo-beta-lactamase" evidence="1">
    <location>
        <begin position="32"/>
        <end position="197"/>
    </location>
</feature>
<dbReference type="PANTHER" id="PTHR46233:SF1">
    <property type="entry name" value="CONSERVED PROTEIN"/>
    <property type="match status" value="1"/>
</dbReference>
<reference evidence="2 3" key="1">
    <citation type="submission" date="2019-04" db="EMBL/GenBank/DDBJ databases">
        <title>Streptomyces oryziradicis sp. nov., a novel actinomycete isolated from rhizosphere soil of rice (Oryza sativa L.).</title>
        <authorList>
            <person name="Li C."/>
        </authorList>
    </citation>
    <scope>NUCLEOTIDE SEQUENCE [LARGE SCALE GENOMIC DNA]</scope>
    <source>
        <strain evidence="2 3">NEAU-C40</strain>
    </source>
</reference>
<dbReference type="PANTHER" id="PTHR46233">
    <property type="entry name" value="HYDROXYACYLGLUTATHIONE HYDROLASE GLOC"/>
    <property type="match status" value="1"/>
</dbReference>